<proteinExistence type="predicted"/>
<organism evidence="3 4">
    <name type="scientific">Neobacillus niacini</name>
    <dbReference type="NCBI Taxonomy" id="86668"/>
    <lineage>
        <taxon>Bacteria</taxon>
        <taxon>Bacillati</taxon>
        <taxon>Bacillota</taxon>
        <taxon>Bacilli</taxon>
        <taxon>Bacillales</taxon>
        <taxon>Bacillaceae</taxon>
        <taxon>Neobacillus</taxon>
    </lineage>
</organism>
<dbReference type="EMBL" id="JACCBX010000002">
    <property type="protein sequence ID" value="NYE04189.1"/>
    <property type="molecule type" value="Genomic_DNA"/>
</dbReference>
<dbReference type="PROSITE" id="PS51257">
    <property type="entry name" value="PROKAR_LIPOPROTEIN"/>
    <property type="match status" value="1"/>
</dbReference>
<feature type="signal peptide" evidence="2">
    <location>
        <begin position="1"/>
        <end position="23"/>
    </location>
</feature>
<reference evidence="4" key="1">
    <citation type="submission" date="2020-07" db="EMBL/GenBank/DDBJ databases">
        <authorList>
            <person name="Partida-Martinez L."/>
            <person name="Huntemann M."/>
            <person name="Clum A."/>
            <person name="Wang J."/>
            <person name="Palaniappan K."/>
            <person name="Ritter S."/>
            <person name="Chen I.-M."/>
            <person name="Stamatis D."/>
            <person name="Reddy T."/>
            <person name="O'Malley R."/>
            <person name="Daum C."/>
            <person name="Shapiro N."/>
            <person name="Ivanova N."/>
            <person name="Kyrpides N."/>
            <person name="Woyke T."/>
        </authorList>
    </citation>
    <scope>NUCLEOTIDE SEQUENCE [LARGE SCALE GENOMIC DNA]</scope>
    <source>
        <strain evidence="4">AT2.8</strain>
    </source>
</reference>
<dbReference type="AlphaFoldDB" id="A0A852T8M8"/>
<evidence type="ECO:0000313" key="4">
    <source>
        <dbReference type="Proteomes" id="UP000548423"/>
    </source>
</evidence>
<evidence type="ECO:0000256" key="2">
    <source>
        <dbReference type="SAM" id="SignalP"/>
    </source>
</evidence>
<keyword evidence="2" id="KW-0732">Signal</keyword>
<feature type="compositionally biased region" description="Basic and acidic residues" evidence="1">
    <location>
        <begin position="41"/>
        <end position="63"/>
    </location>
</feature>
<evidence type="ECO:0000256" key="1">
    <source>
        <dbReference type="SAM" id="MobiDB-lite"/>
    </source>
</evidence>
<evidence type="ECO:0008006" key="5">
    <source>
        <dbReference type="Google" id="ProtNLM"/>
    </source>
</evidence>
<feature type="chain" id="PRO_5032737327" description="Lipoprotein" evidence="2">
    <location>
        <begin position="24"/>
        <end position="75"/>
    </location>
</feature>
<sequence>MKNKWKITILTIFLLIGLLTACNAEKRDALNQDDDVNFRPVRYERKTNENESNNDYKNRENSRFPHNKNPNRTND</sequence>
<comment type="caution">
    <text evidence="3">The sequence shown here is derived from an EMBL/GenBank/DDBJ whole genome shotgun (WGS) entry which is preliminary data.</text>
</comment>
<feature type="region of interest" description="Disordered" evidence="1">
    <location>
        <begin position="29"/>
        <end position="75"/>
    </location>
</feature>
<dbReference type="Proteomes" id="UP000548423">
    <property type="component" value="Unassembled WGS sequence"/>
</dbReference>
<reference evidence="4" key="2">
    <citation type="submission" date="2020-08" db="EMBL/GenBank/DDBJ databases">
        <title>The Agave Microbiome: Exploring the role of microbial communities in plant adaptations to desert environments.</title>
        <authorList>
            <person name="Partida-Martinez L.P."/>
        </authorList>
    </citation>
    <scope>NUCLEOTIDE SEQUENCE [LARGE SCALE GENOMIC DNA]</scope>
    <source>
        <strain evidence="4">AT2.8</strain>
    </source>
</reference>
<accession>A0A852T8M8</accession>
<evidence type="ECO:0000313" key="3">
    <source>
        <dbReference type="EMBL" id="NYE04189.1"/>
    </source>
</evidence>
<name>A0A852T8M8_9BACI</name>
<gene>
    <name evidence="3" type="ORF">F4694_000933</name>
</gene>
<protein>
    <recommendedName>
        <fullName evidence="5">Lipoprotein</fullName>
    </recommendedName>
</protein>